<keyword evidence="5" id="KW-1185">Reference proteome</keyword>
<dbReference type="PANTHER" id="PTHR48080">
    <property type="entry name" value="D-GALACTONATE DEHYDRATASE-RELATED"/>
    <property type="match status" value="1"/>
</dbReference>
<organism evidence="4 5">
    <name type="scientific">Paenibacillus filicis</name>
    <dbReference type="NCBI Taxonomy" id="669464"/>
    <lineage>
        <taxon>Bacteria</taxon>
        <taxon>Bacillati</taxon>
        <taxon>Bacillota</taxon>
        <taxon>Bacilli</taxon>
        <taxon>Bacillales</taxon>
        <taxon>Paenibacillaceae</taxon>
        <taxon>Paenibacillus</taxon>
    </lineage>
</organism>
<dbReference type="Proteomes" id="UP001469365">
    <property type="component" value="Unassembled WGS sequence"/>
</dbReference>
<evidence type="ECO:0000313" key="4">
    <source>
        <dbReference type="EMBL" id="MEK8129509.1"/>
    </source>
</evidence>
<accession>A0ABU9DL61</accession>
<protein>
    <submittedName>
        <fullName evidence="4">Enolase C-terminal domain-like protein</fullName>
    </submittedName>
</protein>
<comment type="caution">
    <text evidence="4">The sequence shown here is derived from an EMBL/GenBank/DDBJ whole genome shotgun (WGS) entry which is preliminary data.</text>
</comment>
<dbReference type="InterPro" id="IPR029065">
    <property type="entry name" value="Enolase_C-like"/>
</dbReference>
<comment type="similarity">
    <text evidence="1">Belongs to the mandelate racemase/muconate lactonizing enzyme family.</text>
</comment>
<dbReference type="EMBL" id="JBBPCC010000010">
    <property type="protein sequence ID" value="MEK8129509.1"/>
    <property type="molecule type" value="Genomic_DNA"/>
</dbReference>
<dbReference type="Gene3D" id="3.20.20.120">
    <property type="entry name" value="Enolase-like C-terminal domain"/>
    <property type="match status" value="1"/>
</dbReference>
<evidence type="ECO:0000313" key="5">
    <source>
        <dbReference type="Proteomes" id="UP001469365"/>
    </source>
</evidence>
<dbReference type="SUPFAM" id="SSF54826">
    <property type="entry name" value="Enolase N-terminal domain-like"/>
    <property type="match status" value="1"/>
</dbReference>
<dbReference type="Gene3D" id="3.30.390.10">
    <property type="entry name" value="Enolase-like, N-terminal domain"/>
    <property type="match status" value="1"/>
</dbReference>
<feature type="domain" description="Enolase C-terminal" evidence="3">
    <location>
        <begin position="145"/>
        <end position="370"/>
    </location>
</feature>
<dbReference type="InterPro" id="IPR036849">
    <property type="entry name" value="Enolase-like_C_sf"/>
</dbReference>
<keyword evidence="2" id="KW-0479">Metal-binding</keyword>
<dbReference type="InterPro" id="IPR034593">
    <property type="entry name" value="DgoD-like"/>
</dbReference>
<dbReference type="SUPFAM" id="SSF51604">
    <property type="entry name" value="Enolase C-terminal domain-like"/>
    <property type="match status" value="1"/>
</dbReference>
<evidence type="ECO:0000259" key="3">
    <source>
        <dbReference type="Pfam" id="PF13378"/>
    </source>
</evidence>
<dbReference type="InterPro" id="IPR029017">
    <property type="entry name" value="Enolase-like_N"/>
</dbReference>
<name>A0ABU9DL61_9BACL</name>
<reference evidence="4 5" key="1">
    <citation type="submission" date="2024-04" db="EMBL/GenBank/DDBJ databases">
        <title>draft genome sequnece of Paenibacillus filicis.</title>
        <authorList>
            <person name="Kim D.-U."/>
        </authorList>
    </citation>
    <scope>NUCLEOTIDE SEQUENCE [LARGE SCALE GENOMIC DNA]</scope>
    <source>
        <strain evidence="4 5">KACC14197</strain>
    </source>
</reference>
<proteinExistence type="inferred from homology"/>
<gene>
    <name evidence="4" type="ORF">WMW72_16510</name>
</gene>
<sequence>MIMERLDQVTEPIRSIELYRYDVNVQRNFSHGAWTNRIHGFIRISAGDKQGWGENIIAVNREELDIAEWLSPLQDLIGMTIGQAVRVVMSRLEELGSKRAEMVETALLDLAGKLLGQPALALLGLGGTEPVPGLFCILENDPEAVKERARQSRDQGYRTHLKVKLFGDTALDKTVIEAARSVMGPDTFIVGDVNDGYRPKKSEESLEGLAAALRVLHEAGLNACEDPASLTVPQWIELQREAGALELLPDAPLRPAVEAVHTAVPGMGGIYNIHPGCAGSLIHAAELAAKIQGFGARLMIGDDSLVGPACTVWQQLAIGLSADWVEALEKPGESDAFEACVTAQATSRTSDGRVSMDTGAPGFGLELDEERLRACSRDYGKLGLVLA</sequence>
<dbReference type="PANTHER" id="PTHR48080:SF3">
    <property type="entry name" value="ENOLASE SUPERFAMILY MEMBER DDB_G0284701"/>
    <property type="match status" value="1"/>
</dbReference>
<dbReference type="Pfam" id="PF13378">
    <property type="entry name" value="MR_MLE_C"/>
    <property type="match status" value="1"/>
</dbReference>
<evidence type="ECO:0000256" key="1">
    <source>
        <dbReference type="ARBA" id="ARBA00008031"/>
    </source>
</evidence>
<evidence type="ECO:0000256" key="2">
    <source>
        <dbReference type="ARBA" id="ARBA00022723"/>
    </source>
</evidence>
<dbReference type="RefSeq" id="WP_341416619.1">
    <property type="nucleotide sequence ID" value="NZ_JBBPCC010000010.1"/>
</dbReference>